<sequence length="529" mass="59636">MDASRRPVFRRVQARSTSRSALEPFRAIFERLYVQEKQPLDWIMKHMKEQYGVVLSVKQYKSLLKVWGLRHNLTQRDAAFILRLLNKARSEGLEELVLFSGAVQRREDIARYILRSNSLADENSLLSCISHDDTTPHYIRLRATEGENGLPNTPQPPPTSPSSVIEAHTQNVPRRSQPFVASYSLEGLQPDIDPTPSTLHAPSTSSHWITPSTGDAFHHEGILEFNAFPADVNAAQTHSYNPASPDWHRFGDVDPNLPHANVFSLPSSPTPECPPAPVPAPIRTDRPDSARSAILQHAFLPAVLISEHLRGTSPGLWMTAQPMLEECRTLPDADVLSKCIDLLAWTQISNQIISLAVIYLLRALLHLSGECRSIWAIWIACIRIAQILLEDGSFEIHVWQQALPAVGEPTIELAQAEILLLTCSDLSFVVEPREWDVLTQRLEHVSGSCVQRLETLLSNAVRSSETMSRWEQHKAEIGQLYQHHSLEEVVRLMKERHQFAPSIRGYRQRIAEWGFKKRQTTSLARGPGL</sequence>
<protein>
    <recommendedName>
        <fullName evidence="2">Clr5 domain-containing protein</fullName>
    </recommendedName>
</protein>
<evidence type="ECO:0000313" key="3">
    <source>
        <dbReference type="EMBL" id="KIW71937.1"/>
    </source>
</evidence>
<reference evidence="3 4" key="1">
    <citation type="submission" date="2015-01" db="EMBL/GenBank/DDBJ databases">
        <title>The Genome Sequence of Capronia semiimmersa CBS27337.</title>
        <authorList>
            <consortium name="The Broad Institute Genomics Platform"/>
            <person name="Cuomo C."/>
            <person name="de Hoog S."/>
            <person name="Gorbushina A."/>
            <person name="Stielow B."/>
            <person name="Teixiera M."/>
            <person name="Abouelleil A."/>
            <person name="Chapman S.B."/>
            <person name="Priest M."/>
            <person name="Young S.K."/>
            <person name="Wortman J."/>
            <person name="Nusbaum C."/>
            <person name="Birren B."/>
        </authorList>
    </citation>
    <scope>NUCLEOTIDE SEQUENCE [LARGE SCALE GENOMIC DNA]</scope>
    <source>
        <strain evidence="3 4">CBS 27337</strain>
    </source>
</reference>
<keyword evidence="4" id="KW-1185">Reference proteome</keyword>
<evidence type="ECO:0000259" key="2">
    <source>
        <dbReference type="Pfam" id="PF14420"/>
    </source>
</evidence>
<accession>A0A0D2ECE3</accession>
<dbReference type="PANTHER" id="PTHR38788:SF3">
    <property type="entry name" value="CLR5 DOMAIN-CONTAINING PROTEIN"/>
    <property type="match status" value="1"/>
</dbReference>
<feature type="domain" description="Clr5" evidence="2">
    <location>
        <begin position="468"/>
        <end position="517"/>
    </location>
</feature>
<name>A0A0D2ECE3_9EURO</name>
<feature type="region of interest" description="Disordered" evidence="1">
    <location>
        <begin position="146"/>
        <end position="165"/>
    </location>
</feature>
<dbReference type="PANTHER" id="PTHR38788">
    <property type="entry name" value="CLR5 DOMAIN-CONTAINING PROTEIN"/>
    <property type="match status" value="1"/>
</dbReference>
<evidence type="ECO:0000256" key="1">
    <source>
        <dbReference type="SAM" id="MobiDB-lite"/>
    </source>
</evidence>
<dbReference type="HOGENOM" id="CLU_568600_0_0_1"/>
<organism evidence="3 4">
    <name type="scientific">Phialophora macrospora</name>
    <dbReference type="NCBI Taxonomy" id="1851006"/>
    <lineage>
        <taxon>Eukaryota</taxon>
        <taxon>Fungi</taxon>
        <taxon>Dikarya</taxon>
        <taxon>Ascomycota</taxon>
        <taxon>Pezizomycotina</taxon>
        <taxon>Eurotiomycetes</taxon>
        <taxon>Chaetothyriomycetidae</taxon>
        <taxon>Chaetothyriales</taxon>
        <taxon>Herpotrichiellaceae</taxon>
        <taxon>Phialophora</taxon>
    </lineage>
</organism>
<gene>
    <name evidence="3" type="ORF">PV04_00163</name>
</gene>
<evidence type="ECO:0000313" key="4">
    <source>
        <dbReference type="Proteomes" id="UP000054266"/>
    </source>
</evidence>
<dbReference type="InterPro" id="IPR025676">
    <property type="entry name" value="Clr5_dom"/>
</dbReference>
<proteinExistence type="predicted"/>
<feature type="domain" description="Clr5" evidence="2">
    <location>
        <begin position="20"/>
        <end position="70"/>
    </location>
</feature>
<dbReference type="AlphaFoldDB" id="A0A0D2ECE3"/>
<dbReference type="Proteomes" id="UP000054266">
    <property type="component" value="Unassembled WGS sequence"/>
</dbReference>
<dbReference type="STRING" id="5601.A0A0D2ECE3"/>
<dbReference type="EMBL" id="KN846956">
    <property type="protein sequence ID" value="KIW71937.1"/>
    <property type="molecule type" value="Genomic_DNA"/>
</dbReference>
<dbReference type="Pfam" id="PF14420">
    <property type="entry name" value="Clr5"/>
    <property type="match status" value="2"/>
</dbReference>